<dbReference type="EMBL" id="CAIY01000082">
    <property type="protein sequence ID" value="CCH68197.1"/>
    <property type="molecule type" value="Genomic_DNA"/>
</dbReference>
<evidence type="ECO:0000313" key="1">
    <source>
        <dbReference type="EMBL" id="CCH68197.1"/>
    </source>
</evidence>
<keyword evidence="2" id="KW-1185">Reference proteome</keyword>
<dbReference type="RefSeq" id="WP_008235651.1">
    <property type="nucleotide sequence ID" value="NZ_CAIY01000082.1"/>
</dbReference>
<comment type="caution">
    <text evidence="1">The sequence shown here is derived from an EMBL/GenBank/DDBJ whole genome shotgun (WGS) entry which is preliminary data.</text>
</comment>
<evidence type="ECO:0000313" key="2">
    <source>
        <dbReference type="Proteomes" id="UP000053051"/>
    </source>
</evidence>
<organism evidence="1 2">
    <name type="scientific">Richelia intracellularis HH01</name>
    <dbReference type="NCBI Taxonomy" id="1165094"/>
    <lineage>
        <taxon>Bacteria</taxon>
        <taxon>Bacillati</taxon>
        <taxon>Cyanobacteriota</taxon>
        <taxon>Cyanophyceae</taxon>
        <taxon>Nostocales</taxon>
        <taxon>Nostocaceae</taxon>
        <taxon>Richelia</taxon>
    </lineage>
</organism>
<gene>
    <name evidence="1" type="ORF">RINTHH_20420</name>
</gene>
<sequence>MGDKGWIVLTVEKIRNVLKLKSMRFTIRQSISSFMFSGFGFGQGLGMSQAWGQLLANSRVLF</sequence>
<protein>
    <submittedName>
        <fullName evidence="1">Uncharacterized protein</fullName>
    </submittedName>
</protein>
<dbReference type="AlphaFoldDB" id="M1X0C8"/>
<reference evidence="2" key="2">
    <citation type="submission" date="2016-01" db="EMBL/GenBank/DDBJ databases">
        <title>Diatom-associated endosymboitic cyanobacterium lacks core nitrogen metabolism enzymes.</title>
        <authorList>
            <person name="Hilton J.A."/>
            <person name="Foster R.A."/>
            <person name="Tripp H.J."/>
            <person name="Carter B.J."/>
            <person name="Zehr J.P."/>
            <person name="Villareal T.A."/>
        </authorList>
    </citation>
    <scope>NUCLEOTIDE SEQUENCE [LARGE SCALE GENOMIC DNA]</scope>
    <source>
        <strain evidence="2">HH01</strain>
    </source>
</reference>
<proteinExistence type="predicted"/>
<dbReference type="Proteomes" id="UP000053051">
    <property type="component" value="Unassembled WGS sequence"/>
</dbReference>
<dbReference type="STRING" id="1165094.RINTHH_20420"/>
<accession>M1X0C8</accession>
<reference evidence="1 2" key="1">
    <citation type="submission" date="2012-05" db="EMBL/GenBank/DDBJ databases">
        <authorList>
            <person name="Hilton J."/>
        </authorList>
    </citation>
    <scope>NUCLEOTIDE SEQUENCE [LARGE SCALE GENOMIC DNA]</scope>
    <source>
        <strain evidence="1 2">HH01</strain>
    </source>
</reference>
<name>M1X0C8_9NOST</name>